<dbReference type="STRING" id="1125725.HMPREF1325_0668"/>
<feature type="domain" description="Xylose isomerase-like TIM barrel" evidence="2">
    <location>
        <begin position="27"/>
        <end position="264"/>
    </location>
</feature>
<dbReference type="Gene3D" id="3.20.20.150">
    <property type="entry name" value="Divalent-metal-dependent TIM barrel enzymes"/>
    <property type="match status" value="1"/>
</dbReference>
<dbReference type="OrthoDB" id="9786584at2"/>
<dbReference type="PATRIC" id="fig|1125725.3.peg.2161"/>
<evidence type="ECO:0000313" key="3">
    <source>
        <dbReference type="EMBL" id="ERF59889.1"/>
    </source>
</evidence>
<reference evidence="5 6" key="1">
    <citation type="submission" date="2013-08" db="EMBL/GenBank/DDBJ databases">
        <authorList>
            <person name="Durkin A.S."/>
            <person name="Haft D.R."/>
            <person name="McCorrison J."/>
            <person name="Torralba M."/>
            <person name="Gillis M."/>
            <person name="Haft D.H."/>
            <person name="Methe B."/>
            <person name="Sutton G."/>
            <person name="Nelson K.E."/>
        </authorList>
    </citation>
    <scope>NUCLEOTIDE SEQUENCE [LARGE SCALE GENOMIC DNA]</scope>
    <source>
        <strain evidence="4 6">ATCC 35536</strain>
        <strain evidence="3 5">VPI DR56BR1116</strain>
    </source>
</reference>
<dbReference type="Proteomes" id="UP000016412">
    <property type="component" value="Unassembled WGS sequence"/>
</dbReference>
<dbReference type="PANTHER" id="PTHR43489">
    <property type="entry name" value="ISOMERASE"/>
    <property type="match status" value="1"/>
</dbReference>
<keyword evidence="1 3" id="KW-0413">Isomerase</keyword>
<keyword evidence="6" id="KW-1185">Reference proteome</keyword>
<dbReference type="AlphaFoldDB" id="U1GTB5"/>
<gene>
    <name evidence="4" type="ORF">HMPREF0860_2084</name>
    <name evidence="3" type="ORF">HMPREF1325_0668</name>
</gene>
<dbReference type="eggNOG" id="COG1082">
    <property type="taxonomic scope" value="Bacteria"/>
</dbReference>
<dbReference type="EMBL" id="AUZJ01000055">
    <property type="protein sequence ID" value="ERF59889.1"/>
    <property type="molecule type" value="Genomic_DNA"/>
</dbReference>
<comment type="caution">
    <text evidence="3">The sequence shown here is derived from an EMBL/GenBank/DDBJ whole genome shotgun (WGS) entry which is preliminary data.</text>
</comment>
<dbReference type="PANTHER" id="PTHR43489:SF7">
    <property type="entry name" value="3-DEHYDRO-D-GULOSIDE 4-EPIMERASE-RELATED"/>
    <property type="match status" value="1"/>
</dbReference>
<dbReference type="InterPro" id="IPR050417">
    <property type="entry name" value="Sugar_Epim/Isomerase"/>
</dbReference>
<evidence type="ECO:0000256" key="1">
    <source>
        <dbReference type="ARBA" id="ARBA00023235"/>
    </source>
</evidence>
<sequence length="272" mass="30726">MKLSVAIASKDALPSAFVVFRGIDASIKKAAELGYDGVELALKSPDEVEAARLRSLLRETGLSISAVSTGQVWSARQLSFMDEDKQKRKELKKTFCGFIDLASDFGQKVNIGRIRGTFNERDRSFCEDLFIDMIRYLAEYAEKKGVSLMIEPVNRYETDFINNTEECALMIKKAGCGNLKMMPDVFHMNIEDAHIGDALRRSHEYVDYVHFADTNRHAPGQGHMNWDEIFAALHDIGYKGWTSVEIFPVPDPDTAAKQAISFIKGKYAKYYR</sequence>
<dbReference type="InterPro" id="IPR013022">
    <property type="entry name" value="Xyl_isomerase-like_TIM-brl"/>
</dbReference>
<name>U1GTB5_TRESO</name>
<evidence type="ECO:0000313" key="6">
    <source>
        <dbReference type="Proteomes" id="UP000016646"/>
    </source>
</evidence>
<protein>
    <submittedName>
        <fullName evidence="3">Xylose isomerase-like TIM barrel domain protein</fullName>
    </submittedName>
</protein>
<dbReference type="InterPro" id="IPR036237">
    <property type="entry name" value="Xyl_isomerase-like_sf"/>
</dbReference>
<accession>U1GTB5</accession>
<evidence type="ECO:0000313" key="5">
    <source>
        <dbReference type="Proteomes" id="UP000016412"/>
    </source>
</evidence>
<evidence type="ECO:0000313" key="4">
    <source>
        <dbReference type="EMBL" id="ERK03411.1"/>
    </source>
</evidence>
<dbReference type="EMBL" id="AVQI01000033">
    <property type="protein sequence ID" value="ERK03411.1"/>
    <property type="molecule type" value="Genomic_DNA"/>
</dbReference>
<dbReference type="Proteomes" id="UP000016646">
    <property type="component" value="Unassembled WGS sequence"/>
</dbReference>
<dbReference type="GO" id="GO:0016853">
    <property type="term" value="F:isomerase activity"/>
    <property type="evidence" value="ECO:0007669"/>
    <property type="project" value="UniProtKB-KW"/>
</dbReference>
<dbReference type="Pfam" id="PF01261">
    <property type="entry name" value="AP_endonuc_2"/>
    <property type="match status" value="1"/>
</dbReference>
<organism evidence="3 5">
    <name type="scientific">Treponema socranskii subsp. socranskii VPI DR56BR1116 = ATCC 35536</name>
    <dbReference type="NCBI Taxonomy" id="1125725"/>
    <lineage>
        <taxon>Bacteria</taxon>
        <taxon>Pseudomonadati</taxon>
        <taxon>Spirochaetota</taxon>
        <taxon>Spirochaetia</taxon>
        <taxon>Spirochaetales</taxon>
        <taxon>Treponemataceae</taxon>
        <taxon>Treponema</taxon>
    </lineage>
</organism>
<proteinExistence type="predicted"/>
<dbReference type="RefSeq" id="WP_021331166.1">
    <property type="nucleotide sequence ID" value="NZ_AUZJ01000055.1"/>
</dbReference>
<dbReference type="SUPFAM" id="SSF51658">
    <property type="entry name" value="Xylose isomerase-like"/>
    <property type="match status" value="1"/>
</dbReference>
<evidence type="ECO:0000259" key="2">
    <source>
        <dbReference type="Pfam" id="PF01261"/>
    </source>
</evidence>